<evidence type="ECO:0000256" key="2">
    <source>
        <dbReference type="ARBA" id="ARBA00007362"/>
    </source>
</evidence>
<dbReference type="PANTHER" id="PTHR32322:SF2">
    <property type="entry name" value="EAMA DOMAIN-CONTAINING PROTEIN"/>
    <property type="match status" value="1"/>
</dbReference>
<dbReference type="InterPro" id="IPR037185">
    <property type="entry name" value="EmrE-like"/>
</dbReference>
<feature type="transmembrane region" description="Helical" evidence="6">
    <location>
        <begin position="242"/>
        <end position="261"/>
    </location>
</feature>
<dbReference type="RefSeq" id="WP_131747852.1">
    <property type="nucleotide sequence ID" value="NZ_CAACYI010000001.1"/>
</dbReference>
<keyword evidence="4 6" id="KW-1133">Transmembrane helix</keyword>
<dbReference type="SUPFAM" id="SSF103481">
    <property type="entry name" value="Multidrug resistance efflux transporter EmrE"/>
    <property type="match status" value="2"/>
</dbReference>
<proteinExistence type="inferred from homology"/>
<evidence type="ECO:0000256" key="3">
    <source>
        <dbReference type="ARBA" id="ARBA00022692"/>
    </source>
</evidence>
<dbReference type="InterPro" id="IPR050638">
    <property type="entry name" value="AA-Vitamin_Transporters"/>
</dbReference>
<evidence type="ECO:0000256" key="5">
    <source>
        <dbReference type="ARBA" id="ARBA00023136"/>
    </source>
</evidence>
<comment type="similarity">
    <text evidence="2">Belongs to the EamA transporter family.</text>
</comment>
<accession>A0A8H2M619</accession>
<feature type="domain" description="EamA" evidence="7">
    <location>
        <begin position="5"/>
        <end position="139"/>
    </location>
</feature>
<protein>
    <submittedName>
        <fullName evidence="8">Predicted permease, DMT superfamily</fullName>
    </submittedName>
</protein>
<feature type="transmembrane region" description="Helical" evidence="6">
    <location>
        <begin position="179"/>
        <end position="201"/>
    </location>
</feature>
<dbReference type="Gene3D" id="1.10.3730.20">
    <property type="match status" value="1"/>
</dbReference>
<evidence type="ECO:0000256" key="1">
    <source>
        <dbReference type="ARBA" id="ARBA00004141"/>
    </source>
</evidence>
<evidence type="ECO:0000313" key="8">
    <source>
        <dbReference type="EMBL" id="VFB15531.1"/>
    </source>
</evidence>
<dbReference type="EMBL" id="CAACYI010000001">
    <property type="protein sequence ID" value="VFB15531.1"/>
    <property type="molecule type" value="Genomic_DNA"/>
</dbReference>
<keyword evidence="3 6" id="KW-0812">Transmembrane</keyword>
<name>A0A8H2M619_9FIRM</name>
<evidence type="ECO:0000259" key="7">
    <source>
        <dbReference type="Pfam" id="PF00892"/>
    </source>
</evidence>
<feature type="transmembrane region" description="Helical" evidence="6">
    <location>
        <begin position="213"/>
        <end position="230"/>
    </location>
</feature>
<dbReference type="GO" id="GO:0016020">
    <property type="term" value="C:membrane"/>
    <property type="evidence" value="ECO:0007669"/>
    <property type="project" value="UniProtKB-SubCell"/>
</dbReference>
<dbReference type="AlphaFoldDB" id="A0A8H2M619"/>
<keyword evidence="9" id="KW-1185">Reference proteome</keyword>
<feature type="transmembrane region" description="Helical" evidence="6">
    <location>
        <begin position="125"/>
        <end position="142"/>
    </location>
</feature>
<evidence type="ECO:0000256" key="4">
    <source>
        <dbReference type="ARBA" id="ARBA00022989"/>
    </source>
</evidence>
<dbReference type="Proteomes" id="UP000377798">
    <property type="component" value="Unassembled WGS sequence"/>
</dbReference>
<feature type="transmembrane region" description="Helical" evidence="6">
    <location>
        <begin position="67"/>
        <end position="88"/>
    </location>
</feature>
<dbReference type="Pfam" id="PF00892">
    <property type="entry name" value="EamA"/>
    <property type="match status" value="2"/>
</dbReference>
<sequence>MKSFRGEICVILSTLGFGSMGVLAKGIYESGYGVLATLTFRFYFAGLALLVYLVLAKESFRISKKQGLLLAAIGGFFYSAFSICYFAGLRFTDASIVAFVFALYPVIVTLLNFFFFHETMSGKKILCLVLSVLALYILTRSPGANVNLIGLAISLVGGILYAVYTMLLDHKDLQSLSPVVTTFYIILSTGLVLTLICLARGERLLPISPSQGLSLLSLGLVSTAMAILTYNTGVRILGSTKASLIANFEALVSTILAMVFLGEYLTWIQWIGALLMILVIFLISSLDGKKSLEE</sequence>
<feature type="domain" description="EamA" evidence="7">
    <location>
        <begin position="149"/>
        <end position="284"/>
    </location>
</feature>
<dbReference type="PANTHER" id="PTHR32322">
    <property type="entry name" value="INNER MEMBRANE TRANSPORTER"/>
    <property type="match status" value="1"/>
</dbReference>
<organism evidence="8 9">
    <name type="scientific">Urinicoccus massiliensis</name>
    <dbReference type="NCBI Taxonomy" id="1723382"/>
    <lineage>
        <taxon>Bacteria</taxon>
        <taxon>Bacillati</taxon>
        <taxon>Bacillota</taxon>
        <taxon>Tissierellia</taxon>
        <taxon>Tissierellales</taxon>
        <taxon>Peptoniphilaceae</taxon>
        <taxon>Urinicoccus</taxon>
    </lineage>
</organism>
<evidence type="ECO:0000313" key="9">
    <source>
        <dbReference type="Proteomes" id="UP000377798"/>
    </source>
</evidence>
<dbReference type="InterPro" id="IPR000620">
    <property type="entry name" value="EamA_dom"/>
</dbReference>
<evidence type="ECO:0000256" key="6">
    <source>
        <dbReference type="SAM" id="Phobius"/>
    </source>
</evidence>
<feature type="transmembrane region" description="Helical" evidence="6">
    <location>
        <begin position="267"/>
        <end position="286"/>
    </location>
</feature>
<gene>
    <name evidence="8" type="ORF">NCTC13150_00026</name>
</gene>
<comment type="subcellular location">
    <subcellularLocation>
        <location evidence="1">Membrane</location>
        <topology evidence="1">Multi-pass membrane protein</topology>
    </subcellularLocation>
</comment>
<feature type="transmembrane region" description="Helical" evidence="6">
    <location>
        <begin position="34"/>
        <end position="55"/>
    </location>
</feature>
<reference evidence="8 9" key="1">
    <citation type="submission" date="2019-02" db="EMBL/GenBank/DDBJ databases">
        <authorList>
            <consortium name="Pathogen Informatics"/>
        </authorList>
    </citation>
    <scope>NUCLEOTIDE SEQUENCE [LARGE SCALE GENOMIC DNA]</scope>
    <source>
        <strain evidence="8 9">3012STDY7089603</strain>
    </source>
</reference>
<feature type="transmembrane region" description="Helical" evidence="6">
    <location>
        <begin position="94"/>
        <end position="116"/>
    </location>
</feature>
<comment type="caution">
    <text evidence="8">The sequence shown here is derived from an EMBL/GenBank/DDBJ whole genome shotgun (WGS) entry which is preliminary data.</text>
</comment>
<keyword evidence="5 6" id="KW-0472">Membrane</keyword>
<feature type="transmembrane region" description="Helical" evidence="6">
    <location>
        <begin position="148"/>
        <end position="167"/>
    </location>
</feature>